<proteinExistence type="predicted"/>
<protein>
    <submittedName>
        <fullName evidence="1">Uncharacterized protein</fullName>
    </submittedName>
</protein>
<organism evidence="1 2">
    <name type="scientific">Nocardiopsis aegyptia</name>
    <dbReference type="NCBI Taxonomy" id="220378"/>
    <lineage>
        <taxon>Bacteria</taxon>
        <taxon>Bacillati</taxon>
        <taxon>Actinomycetota</taxon>
        <taxon>Actinomycetes</taxon>
        <taxon>Streptosporangiales</taxon>
        <taxon>Nocardiopsidaceae</taxon>
        <taxon>Nocardiopsis</taxon>
    </lineage>
</organism>
<sequence>MNKIHLDKSTGFVNEEELLQLAEPPEGFVGEGGVEVNSTTIVCGITAVSTITVGASAAWGDACPTTACTSRCTSSI</sequence>
<keyword evidence="2" id="KW-1185">Reference proteome</keyword>
<evidence type="ECO:0000313" key="2">
    <source>
        <dbReference type="Proteomes" id="UP000572051"/>
    </source>
</evidence>
<dbReference type="RefSeq" id="WP_179824883.1">
    <property type="nucleotide sequence ID" value="NZ_JACCFS010000001.1"/>
</dbReference>
<name>A0A7Z0JBA5_9ACTN</name>
<accession>A0A7Z0JBA5</accession>
<dbReference type="EMBL" id="JACCFS010000001">
    <property type="protein sequence ID" value="NYJ35612.1"/>
    <property type="molecule type" value="Genomic_DNA"/>
</dbReference>
<reference evidence="1 2" key="1">
    <citation type="submission" date="2020-07" db="EMBL/GenBank/DDBJ databases">
        <title>Sequencing the genomes of 1000 actinobacteria strains.</title>
        <authorList>
            <person name="Klenk H.-P."/>
        </authorList>
    </citation>
    <scope>NUCLEOTIDE SEQUENCE [LARGE SCALE GENOMIC DNA]</scope>
    <source>
        <strain evidence="1 2">DSM 44442</strain>
    </source>
</reference>
<dbReference type="Proteomes" id="UP000572051">
    <property type="component" value="Unassembled WGS sequence"/>
</dbReference>
<dbReference type="AlphaFoldDB" id="A0A7Z0JBA5"/>
<comment type="caution">
    <text evidence="1">The sequence shown here is derived from an EMBL/GenBank/DDBJ whole genome shotgun (WGS) entry which is preliminary data.</text>
</comment>
<dbReference type="NCBIfam" id="NF038161">
    <property type="entry name" value="lant_II_LchA2"/>
    <property type="match status" value="1"/>
</dbReference>
<gene>
    <name evidence="1" type="ORF">HNR10_003493</name>
</gene>
<evidence type="ECO:0000313" key="1">
    <source>
        <dbReference type="EMBL" id="NYJ35612.1"/>
    </source>
</evidence>